<accession>A0AAD5KTD8</accession>
<name>A0AAD5KTD8_9CRUS</name>
<dbReference type="GO" id="GO:0003676">
    <property type="term" value="F:nucleic acid binding"/>
    <property type="evidence" value="ECO:0007669"/>
    <property type="project" value="InterPro"/>
</dbReference>
<dbReference type="AlphaFoldDB" id="A0AAD5KTD8"/>
<keyword evidence="2" id="KW-1185">Reference proteome</keyword>
<organism evidence="1 2">
    <name type="scientific">Daphnia sinensis</name>
    <dbReference type="NCBI Taxonomy" id="1820382"/>
    <lineage>
        <taxon>Eukaryota</taxon>
        <taxon>Metazoa</taxon>
        <taxon>Ecdysozoa</taxon>
        <taxon>Arthropoda</taxon>
        <taxon>Crustacea</taxon>
        <taxon>Branchiopoda</taxon>
        <taxon>Diplostraca</taxon>
        <taxon>Cladocera</taxon>
        <taxon>Anomopoda</taxon>
        <taxon>Daphniidae</taxon>
        <taxon>Daphnia</taxon>
        <taxon>Daphnia similis group</taxon>
    </lineage>
</organism>
<protein>
    <submittedName>
        <fullName evidence="1">Uncharacterized protein</fullName>
    </submittedName>
</protein>
<reference evidence="1" key="1">
    <citation type="submission" date="2022-05" db="EMBL/GenBank/DDBJ databases">
        <title>A multi-omics perspective on studying reproductive biology in Daphnia sinensis.</title>
        <authorList>
            <person name="Jia J."/>
        </authorList>
    </citation>
    <scope>NUCLEOTIDE SEQUENCE</scope>
    <source>
        <strain evidence="1">WSL</strain>
    </source>
</reference>
<dbReference type="InterPro" id="IPR036397">
    <property type="entry name" value="RNaseH_sf"/>
</dbReference>
<evidence type="ECO:0000313" key="1">
    <source>
        <dbReference type="EMBL" id="KAI9549416.1"/>
    </source>
</evidence>
<dbReference type="Gene3D" id="3.30.420.10">
    <property type="entry name" value="Ribonuclease H-like superfamily/Ribonuclease H"/>
    <property type="match status" value="1"/>
</dbReference>
<dbReference type="Proteomes" id="UP000820818">
    <property type="component" value="Unassembled WGS sequence"/>
</dbReference>
<evidence type="ECO:0000313" key="2">
    <source>
        <dbReference type="Proteomes" id="UP000820818"/>
    </source>
</evidence>
<gene>
    <name evidence="1" type="ORF">GHT06_004463</name>
</gene>
<comment type="caution">
    <text evidence="1">The sequence shown here is derived from an EMBL/GenBank/DDBJ whole genome shotgun (WGS) entry which is preliminary data.</text>
</comment>
<proteinExistence type="predicted"/>
<sequence>MHSYMDILTNQLVPFARKMFPLPDNEDPDLRELPENHQQYRFFMHDGCPAHNAIIIRDWFAGEASHHHRIKKIWWPAFSDHNSMGY</sequence>
<dbReference type="EMBL" id="WJBH02000302">
    <property type="protein sequence ID" value="KAI9549416.1"/>
    <property type="molecule type" value="Genomic_DNA"/>
</dbReference>